<sequence length="107" mass="12239">MGDRLWITKIKLRCKKAQLSISVDEDLAKDVQEKLEMLGLDQSDFLIGLLTNIANNKKLPFSKLTNEEEEKAILAAKLSALTTSWGNIPELKNLQQLKEWLNEERND</sequence>
<reference evidence="1" key="1">
    <citation type="submission" date="2020-07" db="EMBL/GenBank/DDBJ databases">
        <title>Draft genome sequence of Lactobacillus helveticus strain H-8.</title>
        <authorList>
            <person name="Endo A."/>
            <person name="Maeno S."/>
            <person name="Kido Y."/>
        </authorList>
    </citation>
    <scope>NUCLEOTIDE SEQUENCE</scope>
    <source>
        <strain evidence="1">H-8</strain>
    </source>
</reference>
<evidence type="ECO:0000313" key="2">
    <source>
        <dbReference type="Proteomes" id="UP000618094"/>
    </source>
</evidence>
<gene>
    <name evidence="1" type="ORF">LHEH8_04260</name>
</gene>
<dbReference type="RefSeq" id="WP_236652569.1">
    <property type="nucleotide sequence ID" value="NZ_BLYO01000098.1"/>
</dbReference>
<dbReference type="Proteomes" id="UP000618094">
    <property type="component" value="Unassembled WGS sequence"/>
</dbReference>
<dbReference type="InterPro" id="IPR007337">
    <property type="entry name" value="RelB/DinJ"/>
</dbReference>
<dbReference type="Pfam" id="PF04221">
    <property type="entry name" value="RelB"/>
    <property type="match status" value="1"/>
</dbReference>
<dbReference type="Gene3D" id="1.10.1220.10">
    <property type="entry name" value="Met repressor-like"/>
    <property type="match status" value="1"/>
</dbReference>
<proteinExistence type="predicted"/>
<dbReference type="GO" id="GO:0006355">
    <property type="term" value="P:regulation of DNA-templated transcription"/>
    <property type="evidence" value="ECO:0007669"/>
    <property type="project" value="InterPro"/>
</dbReference>
<evidence type="ECO:0000313" key="1">
    <source>
        <dbReference type="EMBL" id="GFO98670.1"/>
    </source>
</evidence>
<accession>A0A8H9F6Y6</accession>
<dbReference type="AlphaFoldDB" id="A0A8H9F6Y6"/>
<comment type="caution">
    <text evidence="1">The sequence shown here is derived from an EMBL/GenBank/DDBJ whole genome shotgun (WGS) entry which is preliminary data.</text>
</comment>
<evidence type="ECO:0008006" key="3">
    <source>
        <dbReference type="Google" id="ProtNLM"/>
    </source>
</evidence>
<protein>
    <recommendedName>
        <fullName evidence="3">Damage-inducible protein J</fullName>
    </recommendedName>
</protein>
<dbReference type="InterPro" id="IPR013321">
    <property type="entry name" value="Arc_rbn_hlx_hlx"/>
</dbReference>
<dbReference type="EMBL" id="BLYO01000098">
    <property type="protein sequence ID" value="GFO98670.1"/>
    <property type="molecule type" value="Genomic_DNA"/>
</dbReference>
<name>A0A8H9F6Y6_LACHE</name>
<organism evidence="1 2">
    <name type="scientific">Lactobacillus helveticus</name>
    <name type="common">Lactobacillus suntoryeus</name>
    <dbReference type="NCBI Taxonomy" id="1587"/>
    <lineage>
        <taxon>Bacteria</taxon>
        <taxon>Bacillati</taxon>
        <taxon>Bacillota</taxon>
        <taxon>Bacilli</taxon>
        <taxon>Lactobacillales</taxon>
        <taxon>Lactobacillaceae</taxon>
        <taxon>Lactobacillus</taxon>
    </lineage>
</organism>